<gene>
    <name evidence="2" type="ORF">DVJ77_03935</name>
</gene>
<feature type="transmembrane region" description="Helical" evidence="1">
    <location>
        <begin position="45"/>
        <end position="66"/>
    </location>
</feature>
<sequence length="216" mass="25161">MELDDFKQAWQALDRRLEQQNTLNLQLYRDARLDKARRSLRPLVWGQRLQIMAGVCVMLLFAPFWVEHLDKPHLMLSGLALHIYGLMFVLSAARNLYLVNRIDYANQVLDIQRQLATLQAWRERVEWPVFAVIGCFIWVPLILVIFAWMGADVWVNAPIVVWSWMASAFVCLLILWGVVYWMRRSGRGRVLQRSQAGKSVYRAEGVLEELARFEGG</sequence>
<accession>A0A369UTG7</accession>
<keyword evidence="1" id="KW-1133">Transmembrane helix</keyword>
<keyword evidence="1" id="KW-0472">Membrane</keyword>
<keyword evidence="3" id="KW-1185">Reference proteome</keyword>
<feature type="transmembrane region" description="Helical" evidence="1">
    <location>
        <begin position="72"/>
        <end position="93"/>
    </location>
</feature>
<reference evidence="2 3" key="1">
    <citation type="submission" date="2018-07" db="EMBL/GenBank/DDBJ databases">
        <title>Dyella tabacisoli L4-6T, whole genome shotgun sequence.</title>
        <authorList>
            <person name="Zhou X.-K."/>
            <person name="Li W.-J."/>
            <person name="Duan Y.-Q."/>
        </authorList>
    </citation>
    <scope>NUCLEOTIDE SEQUENCE [LARGE SCALE GENOMIC DNA]</scope>
    <source>
        <strain evidence="2 3">L4-6</strain>
    </source>
</reference>
<evidence type="ECO:0000313" key="3">
    <source>
        <dbReference type="Proteomes" id="UP000253782"/>
    </source>
</evidence>
<name>A0A369UTG7_9GAMM</name>
<protein>
    <recommendedName>
        <fullName evidence="4">Serine/threonine protein kinase</fullName>
    </recommendedName>
</protein>
<feature type="transmembrane region" description="Helical" evidence="1">
    <location>
        <begin position="127"/>
        <end position="149"/>
    </location>
</feature>
<evidence type="ECO:0000313" key="2">
    <source>
        <dbReference type="EMBL" id="RDD83008.1"/>
    </source>
</evidence>
<evidence type="ECO:0008006" key="4">
    <source>
        <dbReference type="Google" id="ProtNLM"/>
    </source>
</evidence>
<organism evidence="2 3">
    <name type="scientific">Dyella tabacisoli</name>
    <dbReference type="NCBI Taxonomy" id="2282381"/>
    <lineage>
        <taxon>Bacteria</taxon>
        <taxon>Pseudomonadati</taxon>
        <taxon>Pseudomonadota</taxon>
        <taxon>Gammaproteobacteria</taxon>
        <taxon>Lysobacterales</taxon>
        <taxon>Rhodanobacteraceae</taxon>
        <taxon>Dyella</taxon>
    </lineage>
</organism>
<keyword evidence="1" id="KW-0812">Transmembrane</keyword>
<dbReference type="OrthoDB" id="5954304at2"/>
<proteinExistence type="predicted"/>
<dbReference type="Proteomes" id="UP000253782">
    <property type="component" value="Unassembled WGS sequence"/>
</dbReference>
<dbReference type="AlphaFoldDB" id="A0A369UTG7"/>
<dbReference type="EMBL" id="QQAH01000002">
    <property type="protein sequence ID" value="RDD83008.1"/>
    <property type="molecule type" value="Genomic_DNA"/>
</dbReference>
<feature type="transmembrane region" description="Helical" evidence="1">
    <location>
        <begin position="161"/>
        <end position="182"/>
    </location>
</feature>
<comment type="caution">
    <text evidence="2">The sequence shown here is derived from an EMBL/GenBank/DDBJ whole genome shotgun (WGS) entry which is preliminary data.</text>
</comment>
<evidence type="ECO:0000256" key="1">
    <source>
        <dbReference type="SAM" id="Phobius"/>
    </source>
</evidence>